<dbReference type="InterPro" id="IPR036691">
    <property type="entry name" value="Endo/exonu/phosph_ase_sf"/>
</dbReference>
<sequence length="379" mass="42708">MIDGLLVYRPPYSAAHPVTSSTFFPEFSEYLKSLVLSKVPICTSGDFNVHLDVSDNADTIAFADLLESLCLTQHVKSPVPVIGHIVDLIITRSSDNIIKGTPSPDSFLSDHCSILCCLNVTKVLATVKQISFRKLKSLDLVAFKNDVASSDLYNITSTDCNEVAELYNNCMRSILDRHAPMTSKDAPWMSSNIIEAKRQRRKAERKWRSSKCQSDLAGFKRKRNHVTFLMNEARRIYYSTLIAENSHDQKHLFKVRKKLLNITGTPVLPPHEDKQKLANEMSMFLIKKIADIRLDLDNHDKQQASTDRVSHDIEIDSLLFKFSSLSQEEVHDLVRAASKKSCGLDPIPTKLLLDCLDVLLPIITKMIDYSLENGDLSSL</sequence>
<reference evidence="1 2" key="1">
    <citation type="journal article" date="2018" name="Sci. Rep.">
        <title>Comparative analysis of the Pocillopora damicornis genome highlights role of immune system in coral evolution.</title>
        <authorList>
            <person name="Cunning R."/>
            <person name="Bay R.A."/>
            <person name="Gillette P."/>
            <person name="Baker A.C."/>
            <person name="Traylor-Knowles N."/>
        </authorList>
    </citation>
    <scope>NUCLEOTIDE SEQUENCE [LARGE SCALE GENOMIC DNA]</scope>
    <source>
        <strain evidence="1">RSMAS</strain>
        <tissue evidence="1">Whole animal</tissue>
    </source>
</reference>
<name>A0A3M6TTW2_POCDA</name>
<dbReference type="EMBL" id="RCHS01002959">
    <property type="protein sequence ID" value="RMX44738.1"/>
    <property type="molecule type" value="Genomic_DNA"/>
</dbReference>
<dbReference type="PANTHER" id="PTHR46670:SF3">
    <property type="entry name" value="ENDONUCLEASE_EXONUCLEASE_PHOSPHATASE DOMAIN-CONTAINING PROTEIN"/>
    <property type="match status" value="1"/>
</dbReference>
<evidence type="ECO:0008006" key="3">
    <source>
        <dbReference type="Google" id="ProtNLM"/>
    </source>
</evidence>
<proteinExistence type="predicted"/>
<evidence type="ECO:0000313" key="2">
    <source>
        <dbReference type="Proteomes" id="UP000275408"/>
    </source>
</evidence>
<dbReference type="OrthoDB" id="5989102at2759"/>
<comment type="caution">
    <text evidence="1">The sequence shown here is derived from an EMBL/GenBank/DDBJ whole genome shotgun (WGS) entry which is preliminary data.</text>
</comment>
<keyword evidence="2" id="KW-1185">Reference proteome</keyword>
<dbReference type="SUPFAM" id="SSF56219">
    <property type="entry name" value="DNase I-like"/>
    <property type="match status" value="1"/>
</dbReference>
<organism evidence="1 2">
    <name type="scientific">Pocillopora damicornis</name>
    <name type="common">Cauliflower coral</name>
    <name type="synonym">Millepora damicornis</name>
    <dbReference type="NCBI Taxonomy" id="46731"/>
    <lineage>
        <taxon>Eukaryota</taxon>
        <taxon>Metazoa</taxon>
        <taxon>Cnidaria</taxon>
        <taxon>Anthozoa</taxon>
        <taxon>Hexacorallia</taxon>
        <taxon>Scleractinia</taxon>
        <taxon>Astrocoeniina</taxon>
        <taxon>Pocilloporidae</taxon>
        <taxon>Pocillopora</taxon>
    </lineage>
</organism>
<dbReference type="AlphaFoldDB" id="A0A3M6TTW2"/>
<accession>A0A3M6TTW2</accession>
<dbReference type="PANTHER" id="PTHR46670">
    <property type="entry name" value="ENDO/EXONUCLEASE/PHOSPHATASE DOMAIN-CONTAINING PROTEIN"/>
    <property type="match status" value="1"/>
</dbReference>
<gene>
    <name evidence="1" type="ORF">pdam_00019137</name>
</gene>
<dbReference type="Proteomes" id="UP000275408">
    <property type="component" value="Unassembled WGS sequence"/>
</dbReference>
<protein>
    <recommendedName>
        <fullName evidence="3">Endonuclease/exonuclease/phosphatase domain-containing protein</fullName>
    </recommendedName>
</protein>
<dbReference type="Gene3D" id="3.60.10.10">
    <property type="entry name" value="Endonuclease/exonuclease/phosphatase"/>
    <property type="match status" value="1"/>
</dbReference>
<evidence type="ECO:0000313" key="1">
    <source>
        <dbReference type="EMBL" id="RMX44738.1"/>
    </source>
</evidence>
<dbReference type="STRING" id="46731.A0A3M6TTW2"/>